<sequence length="190" mass="22147">MENPEYKYSLQELLCLKVFSNTLEVIQSDAFCRAVVTWAESEIMSGTNSETLLILASLGLDSVLDNFEVEKYLLIYQLEQNIQNPPPHFSALVWLRLKLGQLIASSSAYEVESRLSFFTHYFLDYPPRTFARITNVLSSFYWELYDEAIPVFSSKASEMSEDKLLEQVKDRLFPFYRILNNPDWMQILAR</sequence>
<dbReference type="Proteomes" id="UP001056635">
    <property type="component" value="Chromosome"/>
</dbReference>
<proteinExistence type="predicted"/>
<organism evidence="1 2">
    <name type="scientific">Mixta hanseatica</name>
    <dbReference type="NCBI Taxonomy" id="2872648"/>
    <lineage>
        <taxon>Bacteria</taxon>
        <taxon>Pseudomonadati</taxon>
        <taxon>Pseudomonadota</taxon>
        <taxon>Gammaproteobacteria</taxon>
        <taxon>Enterobacterales</taxon>
        <taxon>Erwiniaceae</taxon>
        <taxon>Mixta</taxon>
    </lineage>
</organism>
<reference evidence="1" key="1">
    <citation type="submission" date="2021-09" db="EMBL/GenBank/DDBJ databases">
        <title>First case of bloodstream infection caused by Mixta hanseatica sp. nov., a member of the Erwiniaceae family.</title>
        <authorList>
            <person name="Both A."/>
            <person name="Huang J."/>
            <person name="Wenzel P."/>
            <person name="Aepfelbacher M."/>
            <person name="Rohde H."/>
            <person name="Christner M."/>
            <person name="Hentschke M."/>
        </authorList>
    </citation>
    <scope>NUCLEOTIDE SEQUENCE</scope>
    <source>
        <strain evidence="1">X22927</strain>
    </source>
</reference>
<keyword evidence="2" id="KW-1185">Reference proteome</keyword>
<evidence type="ECO:0000313" key="1">
    <source>
        <dbReference type="EMBL" id="UQY43640.1"/>
    </source>
</evidence>
<evidence type="ECO:0000313" key="2">
    <source>
        <dbReference type="Proteomes" id="UP001056635"/>
    </source>
</evidence>
<accession>A0ABY4R746</accession>
<name>A0ABY4R746_9GAMM</name>
<dbReference type="EMBL" id="CP082904">
    <property type="protein sequence ID" value="UQY43640.1"/>
    <property type="molecule type" value="Genomic_DNA"/>
</dbReference>
<dbReference type="RefSeq" id="WP_249892309.1">
    <property type="nucleotide sequence ID" value="NZ_CP082904.1"/>
</dbReference>
<protein>
    <submittedName>
        <fullName evidence="1">Uncharacterized protein</fullName>
    </submittedName>
</protein>
<gene>
    <name evidence="1" type="ORF">K6958_17540</name>
</gene>